<evidence type="ECO:0000313" key="2">
    <source>
        <dbReference type="Proteomes" id="UP000199691"/>
    </source>
</evidence>
<organism evidence="1 2">
    <name type="scientific">Lentzea jiangxiensis</name>
    <dbReference type="NCBI Taxonomy" id="641025"/>
    <lineage>
        <taxon>Bacteria</taxon>
        <taxon>Bacillati</taxon>
        <taxon>Actinomycetota</taxon>
        <taxon>Actinomycetes</taxon>
        <taxon>Pseudonocardiales</taxon>
        <taxon>Pseudonocardiaceae</taxon>
        <taxon>Lentzea</taxon>
    </lineage>
</organism>
<evidence type="ECO:0000313" key="1">
    <source>
        <dbReference type="EMBL" id="SDP71194.1"/>
    </source>
</evidence>
<gene>
    <name evidence="1" type="ORF">SAMN05421507_11332</name>
</gene>
<dbReference type="InterPro" id="IPR049709">
    <property type="entry name" value="IniB-like_N"/>
</dbReference>
<sequence>MGTQQTLHDFTLTLLGDLDAREAFQLDPEGCLEAAGLGDISPVDVQEILPLVLDSASVVKVDAIDKVLVEAGDLTAVDSLKLITDNVVDVAGVADVASPAAITALVTDFGGIGDVTGTLDVLHTENVLATVTDVAGDNAVVSKVTDVADVHGVSDVLVKDLDTDVLVKDLDADVLAKDVVDTDVLVKDVIGSADLDVKDVVDVTGNLTGNVVQDVAQVGDVHTDLGQVIGDVKLGDIDLLDGGVGNGDLNIHL</sequence>
<keyword evidence="2" id="KW-1185">Reference proteome</keyword>
<proteinExistence type="predicted"/>
<dbReference type="Proteomes" id="UP000199691">
    <property type="component" value="Unassembled WGS sequence"/>
</dbReference>
<dbReference type="AlphaFoldDB" id="A0A1H0UYG1"/>
<dbReference type="RefSeq" id="WP_090101249.1">
    <property type="nucleotide sequence ID" value="NZ_FNIX01000013.1"/>
</dbReference>
<accession>A0A1H0UYG1</accession>
<protein>
    <submittedName>
        <fullName evidence="1">Uncharacterized protein</fullName>
    </submittedName>
</protein>
<dbReference type="EMBL" id="FNIX01000013">
    <property type="protein sequence ID" value="SDP71194.1"/>
    <property type="molecule type" value="Genomic_DNA"/>
</dbReference>
<dbReference type="NCBIfam" id="NF038175">
    <property type="entry name" value="IniB_NTERM"/>
    <property type="match status" value="1"/>
</dbReference>
<dbReference type="OrthoDB" id="3403955at2"/>
<name>A0A1H0UYG1_9PSEU</name>
<reference evidence="2" key="1">
    <citation type="submission" date="2016-10" db="EMBL/GenBank/DDBJ databases">
        <authorList>
            <person name="Varghese N."/>
            <person name="Submissions S."/>
        </authorList>
    </citation>
    <scope>NUCLEOTIDE SEQUENCE [LARGE SCALE GENOMIC DNA]</scope>
    <source>
        <strain evidence="2">CGMCC 4.6609</strain>
    </source>
</reference>
<dbReference type="STRING" id="641025.SAMN05421507_11332"/>